<name>A0A0C9R598_AMBAM</name>
<proteinExistence type="evidence at transcript level"/>
<protein>
    <submittedName>
        <fullName evidence="2">Putative secreted protein</fullName>
    </submittedName>
</protein>
<dbReference type="EMBL" id="GBZX01000625">
    <property type="protein sequence ID" value="JAG92115.1"/>
    <property type="molecule type" value="mRNA"/>
</dbReference>
<feature type="signal peptide" evidence="1">
    <location>
        <begin position="1"/>
        <end position="27"/>
    </location>
</feature>
<evidence type="ECO:0000256" key="1">
    <source>
        <dbReference type="SAM" id="SignalP"/>
    </source>
</evidence>
<evidence type="ECO:0000313" key="2">
    <source>
        <dbReference type="EMBL" id="JAG92115.1"/>
    </source>
</evidence>
<organism evidence="2">
    <name type="scientific">Amblyomma americanum</name>
    <name type="common">Lone star tick</name>
    <dbReference type="NCBI Taxonomy" id="6943"/>
    <lineage>
        <taxon>Eukaryota</taxon>
        <taxon>Metazoa</taxon>
        <taxon>Ecdysozoa</taxon>
        <taxon>Arthropoda</taxon>
        <taxon>Chelicerata</taxon>
        <taxon>Arachnida</taxon>
        <taxon>Acari</taxon>
        <taxon>Parasitiformes</taxon>
        <taxon>Ixodida</taxon>
        <taxon>Ixodoidea</taxon>
        <taxon>Ixodidae</taxon>
        <taxon>Amblyomminae</taxon>
        <taxon>Amblyomma</taxon>
    </lineage>
</organism>
<keyword evidence="1" id="KW-0732">Signal</keyword>
<feature type="chain" id="PRO_5002218658" evidence="1">
    <location>
        <begin position="28"/>
        <end position="137"/>
    </location>
</feature>
<dbReference type="AlphaFoldDB" id="A0A0C9R598"/>
<accession>A0A0C9R598</accession>
<sequence>MLKLIHAVQLNSMICTTFLVLFSVALCADSQSHQTLLMDTFQYIFQQDASLDLPDQIFNITPTKSEEGHHIIYFFNLTEGKLHTRKKNHKNSGHCKSSNSGFKCYVSTIGWCADYKGNISDAQKSSASFIATVEMKQ</sequence>
<feature type="non-terminal residue" evidence="2">
    <location>
        <position position="137"/>
    </location>
</feature>
<reference evidence="2" key="1">
    <citation type="journal article" date="2015" name="PLoS ONE">
        <title>An Insight into the Sialome of the Lone Star Tick, Amblyomma americanum, with a Glimpse on Its Time Dependent Gene Expression.</title>
        <authorList>
            <person name="Karim S."/>
            <person name="Ribeiro J.M."/>
        </authorList>
    </citation>
    <scope>NUCLEOTIDE SEQUENCE</scope>
    <source>
        <tissue evidence="2">Salivary gland</tissue>
    </source>
</reference>